<keyword evidence="1" id="KW-1185">Reference proteome</keyword>
<evidence type="ECO:0000313" key="1">
    <source>
        <dbReference type="Proteomes" id="UP001652625"/>
    </source>
</evidence>
<protein>
    <submittedName>
        <fullName evidence="2">Uncharacterized protein LOC136076238</fullName>
    </submittedName>
</protein>
<evidence type="ECO:0000313" key="2">
    <source>
        <dbReference type="RefSeq" id="XP_065645784.1"/>
    </source>
</evidence>
<name>A0ABM4BA66_HYDVU</name>
<gene>
    <name evidence="2" type="primary">LOC136076238</name>
</gene>
<dbReference type="Proteomes" id="UP001652625">
    <property type="component" value="Chromosome 02"/>
</dbReference>
<dbReference type="GeneID" id="136076238"/>
<sequence length="123" mass="14456">MHIGCNIRGTFLNLLAYVDDIVPIAPSWFALQKLLTALNVEATAVNMSFNTKKMVRILFNPKQRCKIVSSNFPLFTLARCELVFIEKFKYLRHIIENGLFDNADINREIKYLYTRRNILIRRF</sequence>
<reference evidence="1" key="1">
    <citation type="submission" date="2025-05" db="UniProtKB">
        <authorList>
            <consortium name="RefSeq"/>
        </authorList>
    </citation>
    <scope>NUCLEOTIDE SEQUENCE [LARGE SCALE GENOMIC DNA]</scope>
</reference>
<reference evidence="2" key="2">
    <citation type="submission" date="2025-08" db="UniProtKB">
        <authorList>
            <consortium name="RefSeq"/>
        </authorList>
    </citation>
    <scope>IDENTIFICATION</scope>
</reference>
<dbReference type="RefSeq" id="XP_065645784.1">
    <property type="nucleotide sequence ID" value="XM_065789712.1"/>
</dbReference>
<proteinExistence type="predicted"/>
<accession>A0ABM4BA66</accession>
<organism evidence="1 2">
    <name type="scientific">Hydra vulgaris</name>
    <name type="common">Hydra</name>
    <name type="synonym">Hydra attenuata</name>
    <dbReference type="NCBI Taxonomy" id="6087"/>
    <lineage>
        <taxon>Eukaryota</taxon>
        <taxon>Metazoa</taxon>
        <taxon>Cnidaria</taxon>
        <taxon>Hydrozoa</taxon>
        <taxon>Hydroidolina</taxon>
        <taxon>Anthoathecata</taxon>
        <taxon>Aplanulata</taxon>
        <taxon>Hydridae</taxon>
        <taxon>Hydra</taxon>
    </lineage>
</organism>